<evidence type="ECO:0000256" key="1">
    <source>
        <dbReference type="SAM" id="MobiDB-lite"/>
    </source>
</evidence>
<keyword evidence="3" id="KW-1185">Reference proteome</keyword>
<comment type="caution">
    <text evidence="2">The sequence shown here is derived from an EMBL/GenBank/DDBJ whole genome shotgun (WGS) entry which is preliminary data.</text>
</comment>
<feature type="compositionally biased region" description="Low complexity" evidence="1">
    <location>
        <begin position="8"/>
        <end position="22"/>
    </location>
</feature>
<sequence>MALVRGENNNGNINNPRQRQNNTGGADSMIQNNINVNPVFLNNQNDEERADNVNGNENGNDNGNGNGNGNNNGNGNRNGNGDGNGNGCCQLDDLLCVSIPEPVQIVLLGIPLTLELPCLRLFSDEEITTEQVNDIIQFISGLLSNISFPAETNS</sequence>
<dbReference type="AlphaFoldDB" id="U2FQ02"/>
<feature type="compositionally biased region" description="Gly residues" evidence="1">
    <location>
        <begin position="62"/>
        <end position="78"/>
    </location>
</feature>
<dbReference type="eggNOG" id="ENOG502ZM2C">
    <property type="taxonomic scope" value="Bacteria"/>
</dbReference>
<gene>
    <name evidence="2" type="ORF">HLPCO_000743</name>
</gene>
<reference evidence="2 3" key="1">
    <citation type="journal article" date="2011" name="J. Bacteriol.">
        <title>Genome sequence of Haloplasma contractile, an unusual contractile bacterium from a deep-sea anoxic brine lake.</title>
        <authorList>
            <person name="Antunes A."/>
            <person name="Alam I."/>
            <person name="El Dorry H."/>
            <person name="Siam R."/>
            <person name="Robertson A."/>
            <person name="Bajic V.B."/>
            <person name="Stingl U."/>
        </authorList>
    </citation>
    <scope>NUCLEOTIDE SEQUENCE [LARGE SCALE GENOMIC DNA]</scope>
    <source>
        <strain evidence="2 3">SSD-17B</strain>
    </source>
</reference>
<feature type="region of interest" description="Disordered" evidence="1">
    <location>
        <begin position="48"/>
        <end position="78"/>
    </location>
</feature>
<feature type="compositionally biased region" description="Low complexity" evidence="1">
    <location>
        <begin position="52"/>
        <end position="61"/>
    </location>
</feature>
<feature type="region of interest" description="Disordered" evidence="1">
    <location>
        <begin position="1"/>
        <end position="30"/>
    </location>
</feature>
<reference evidence="2 3" key="2">
    <citation type="journal article" date="2013" name="PLoS ONE">
        <title>INDIGO - INtegrated Data Warehouse of MIcrobial GenOmes with Examples from the Red Sea Extremophiles.</title>
        <authorList>
            <person name="Alam I."/>
            <person name="Antunes A."/>
            <person name="Kamau A.A."/>
            <person name="Ba Alawi W."/>
            <person name="Kalkatawi M."/>
            <person name="Stingl U."/>
            <person name="Bajic V.B."/>
        </authorList>
    </citation>
    <scope>NUCLEOTIDE SEQUENCE [LARGE SCALE GENOMIC DNA]</scope>
    <source>
        <strain evidence="2 3">SSD-17B</strain>
    </source>
</reference>
<protein>
    <submittedName>
        <fullName evidence="2">Uncharacterized protein</fullName>
    </submittedName>
</protein>
<evidence type="ECO:0000313" key="3">
    <source>
        <dbReference type="Proteomes" id="UP000005707"/>
    </source>
</evidence>
<dbReference type="InParanoid" id="U2FQ02"/>
<evidence type="ECO:0000313" key="2">
    <source>
        <dbReference type="EMBL" id="ERJ13124.1"/>
    </source>
</evidence>
<accession>U2FQ02</accession>
<dbReference type="EMBL" id="AFNU02000002">
    <property type="protein sequence ID" value="ERJ13124.1"/>
    <property type="molecule type" value="Genomic_DNA"/>
</dbReference>
<name>U2FQ02_9MOLU</name>
<dbReference type="Proteomes" id="UP000005707">
    <property type="component" value="Unassembled WGS sequence"/>
</dbReference>
<organism evidence="2 3">
    <name type="scientific">Haloplasma contractile SSD-17B</name>
    <dbReference type="NCBI Taxonomy" id="1033810"/>
    <lineage>
        <taxon>Bacteria</taxon>
        <taxon>Bacillati</taxon>
        <taxon>Mycoplasmatota</taxon>
        <taxon>Mollicutes</taxon>
        <taxon>Haloplasmatales</taxon>
        <taxon>Haloplasmataceae</taxon>
        <taxon>Haloplasma</taxon>
    </lineage>
</organism>
<dbReference type="RefSeq" id="WP_021031007.1">
    <property type="nucleotide sequence ID" value="NZ_AFNU02000002.1"/>
</dbReference>
<proteinExistence type="predicted"/>